<dbReference type="AlphaFoldDB" id="A0A832ZYC1"/>
<keyword evidence="1" id="KW-0472">Membrane</keyword>
<keyword evidence="1" id="KW-0812">Transmembrane</keyword>
<name>A0A832ZYC1_9EURY</name>
<dbReference type="Proteomes" id="UP000623215">
    <property type="component" value="Unassembled WGS sequence"/>
</dbReference>
<reference evidence="2" key="1">
    <citation type="journal article" date="2020" name="ISME J.">
        <title>Gammaproteobacteria mediating utilization of methyl-, sulfur- and petroleum organic compounds in deep ocean hydrothermal plumes.</title>
        <authorList>
            <person name="Zhou Z."/>
            <person name="Liu Y."/>
            <person name="Pan J."/>
            <person name="Cron B.R."/>
            <person name="Toner B.M."/>
            <person name="Anantharaman K."/>
            <person name="Breier J.A."/>
            <person name="Dick G.J."/>
            <person name="Li M."/>
        </authorList>
    </citation>
    <scope>NUCLEOTIDE SEQUENCE</scope>
    <source>
        <strain evidence="2">SZUA-1534</strain>
    </source>
</reference>
<gene>
    <name evidence="2" type="ORF">EYH55_00620</name>
</gene>
<proteinExistence type="predicted"/>
<evidence type="ECO:0000313" key="3">
    <source>
        <dbReference type="Proteomes" id="UP000623215"/>
    </source>
</evidence>
<protein>
    <submittedName>
        <fullName evidence="2">Uncharacterized protein</fullName>
    </submittedName>
</protein>
<dbReference type="EMBL" id="DQVW01000009">
    <property type="protein sequence ID" value="HIQ31975.1"/>
    <property type="molecule type" value="Genomic_DNA"/>
</dbReference>
<feature type="transmembrane region" description="Helical" evidence="1">
    <location>
        <begin position="67"/>
        <end position="88"/>
    </location>
</feature>
<evidence type="ECO:0000313" key="2">
    <source>
        <dbReference type="EMBL" id="HIQ31975.1"/>
    </source>
</evidence>
<evidence type="ECO:0000256" key="1">
    <source>
        <dbReference type="SAM" id="Phobius"/>
    </source>
</evidence>
<accession>A0A832ZYC1</accession>
<sequence length="161" mass="18025">MEVLDLKKAIKIYKGEFPVKGNEKIVLYCIDQKKEEVYPSFKDFRKELLQVITNHLNKKDFKKLVEVGSGAVVITGSLLGTLGLLYALKASRGKGDILGMVGKLLPKIGGIYKGLKEIGNLKKSRGKQVDMERRIILIVIGKESKKAIFGYLSLKRRFVQG</sequence>
<keyword evidence="1" id="KW-1133">Transmembrane helix</keyword>
<organism evidence="2 3">
    <name type="scientific">Methanothermococcus okinawensis</name>
    <dbReference type="NCBI Taxonomy" id="155863"/>
    <lineage>
        <taxon>Archaea</taxon>
        <taxon>Methanobacteriati</taxon>
        <taxon>Methanobacteriota</taxon>
        <taxon>Methanomada group</taxon>
        <taxon>Methanococci</taxon>
        <taxon>Methanococcales</taxon>
        <taxon>Methanococcaceae</taxon>
        <taxon>Methanothermococcus</taxon>
    </lineage>
</organism>
<comment type="caution">
    <text evidence="2">The sequence shown here is derived from an EMBL/GenBank/DDBJ whole genome shotgun (WGS) entry which is preliminary data.</text>
</comment>